<dbReference type="STRING" id="697581.TCARB_0788"/>
<dbReference type="EMBL" id="CP007493">
    <property type="protein sequence ID" value="AJB41840.1"/>
    <property type="molecule type" value="Genomic_DNA"/>
</dbReference>
<dbReference type="Proteomes" id="UP000266720">
    <property type="component" value="Chromosome"/>
</dbReference>
<dbReference type="PANTHER" id="PTHR35902">
    <property type="entry name" value="S-LAYER DOMAIN-LIKE PROTEIN-RELATED"/>
    <property type="match status" value="1"/>
</dbReference>
<organism evidence="2 3">
    <name type="scientific">Thermofilum adornatum 1505</name>
    <dbReference type="NCBI Taxonomy" id="697581"/>
    <lineage>
        <taxon>Archaea</taxon>
        <taxon>Thermoproteota</taxon>
        <taxon>Thermoprotei</taxon>
        <taxon>Thermofilales</taxon>
        <taxon>Thermofilaceae</taxon>
        <taxon>Thermofilum</taxon>
    </lineage>
</organism>
<evidence type="ECO:0000313" key="3">
    <source>
        <dbReference type="Proteomes" id="UP000266720"/>
    </source>
</evidence>
<gene>
    <name evidence="2" type="ORF">TCARB_0788</name>
</gene>
<keyword evidence="1" id="KW-0472">Membrane</keyword>
<evidence type="ECO:0008006" key="4">
    <source>
        <dbReference type="Google" id="ProtNLM"/>
    </source>
</evidence>
<protein>
    <recommendedName>
        <fullName evidence="4">CARDB domain-containing protein</fullName>
    </recommendedName>
</protein>
<keyword evidence="1" id="KW-0812">Transmembrane</keyword>
<sequence>MLNSSIPTVLEVGRLDPGMKKSLPLQIIPQSNFPSLAVTLSYTDCMGNKKTSSLQIPFYATTGQSILIVPEPSVLSSGQASNVNLKVINAGNVPIKNLNIILSLQKSPLSISPAMLSIGDLRPGEVKTIPISVSVPTTASSSETVSYQALYTVEGGGVVNTAGTFSFYIAQTSRVTITSTDIVPQSPQVGGNVIVAVGLINDGSFPVYGVNVSATASQGLAPLRSTYTYLGQLNPQVLTSLPFSFKATLEGVQEVKFIVTYRDAYGRVMNTERTVLINVSPATTSSSTQQASNFRDNSLLIALTLIIIVAVAFAAYRRRAKK</sequence>
<name>A0A3G1A510_9CREN</name>
<evidence type="ECO:0000313" key="2">
    <source>
        <dbReference type="EMBL" id="AJB41840.1"/>
    </source>
</evidence>
<evidence type="ECO:0000256" key="1">
    <source>
        <dbReference type="SAM" id="Phobius"/>
    </source>
</evidence>
<keyword evidence="1" id="KW-1133">Transmembrane helix</keyword>
<accession>A0A3G1A510</accession>
<proteinExistence type="predicted"/>
<feature type="transmembrane region" description="Helical" evidence="1">
    <location>
        <begin position="298"/>
        <end position="316"/>
    </location>
</feature>
<dbReference type="AlphaFoldDB" id="A0A3G1A510"/>
<dbReference type="PANTHER" id="PTHR35902:SF6">
    <property type="entry name" value="CONSERVED WITHIN P. AEROPHILUM"/>
    <property type="match status" value="1"/>
</dbReference>
<dbReference type="KEGG" id="tcb:TCARB_0788"/>
<reference evidence="3" key="1">
    <citation type="book" date="2010" name="EXTREMOPHILES" publisher="0:0-0">
        <title>Complete genome sequences of ten hyperthermophilic archaea reveal their metabolic capabilities and possible ecological roles.</title>
        <editorList>
            <person name="?"/>
        </editorList>
        <authorList>
            <person name="Ravin N.V."/>
            <person name="Mardanov A.V."/>
            <person name="Bonch-Osmolovskaya E.A."/>
            <person name="Skryabin K.G."/>
        </authorList>
    </citation>
    <scope>NUCLEOTIDE SEQUENCE [LARGE SCALE GENOMIC DNA]</scope>
    <source>
        <strain evidence="3">1505</strain>
    </source>
</reference>